<dbReference type="Proteomes" id="UP000243006">
    <property type="component" value="Unassembled WGS sequence"/>
</dbReference>
<sequence>MLIVKISSVPTPMLKRRSVRTREQKLWRQRHRKLPFETEEQETRPKELLTEEIPATTRKMEARHAVRQGVATKIAVVAAE</sequence>
<proteinExistence type="predicted"/>
<gene>
    <name evidence="1" type="ORF">D917_00284</name>
</gene>
<evidence type="ECO:0000313" key="2">
    <source>
        <dbReference type="Proteomes" id="UP000243006"/>
    </source>
</evidence>
<reference evidence="1 2" key="1">
    <citation type="submission" date="2015-04" db="EMBL/GenBank/DDBJ databases">
        <title>Draft genome of the roundworm Trichinella nativa.</title>
        <authorList>
            <person name="Mitreva M."/>
        </authorList>
    </citation>
    <scope>NUCLEOTIDE SEQUENCE [LARGE SCALE GENOMIC DNA]</scope>
    <source>
        <strain evidence="1 2">ISS45</strain>
    </source>
</reference>
<dbReference type="AlphaFoldDB" id="A0A1Y3EFH1"/>
<accession>A0A1Y3EFH1</accession>
<name>A0A1Y3EFH1_9BILA</name>
<protein>
    <submittedName>
        <fullName evidence="1">Uncharacterized protein</fullName>
    </submittedName>
</protein>
<dbReference type="EMBL" id="LVZM01017353">
    <property type="protein sequence ID" value="OUC42577.1"/>
    <property type="molecule type" value="Genomic_DNA"/>
</dbReference>
<comment type="caution">
    <text evidence="1">The sequence shown here is derived from an EMBL/GenBank/DDBJ whole genome shotgun (WGS) entry which is preliminary data.</text>
</comment>
<organism evidence="1 2">
    <name type="scientific">Trichinella nativa</name>
    <dbReference type="NCBI Taxonomy" id="6335"/>
    <lineage>
        <taxon>Eukaryota</taxon>
        <taxon>Metazoa</taxon>
        <taxon>Ecdysozoa</taxon>
        <taxon>Nematoda</taxon>
        <taxon>Enoplea</taxon>
        <taxon>Dorylaimia</taxon>
        <taxon>Trichinellida</taxon>
        <taxon>Trichinellidae</taxon>
        <taxon>Trichinella</taxon>
    </lineage>
</organism>
<evidence type="ECO:0000313" key="1">
    <source>
        <dbReference type="EMBL" id="OUC42577.1"/>
    </source>
</evidence>